<dbReference type="Pfam" id="PF00620">
    <property type="entry name" value="RhoGAP"/>
    <property type="match status" value="1"/>
</dbReference>
<dbReference type="SMART" id="SM00233">
    <property type="entry name" value="PH"/>
    <property type="match status" value="1"/>
</dbReference>
<evidence type="ECO:0000259" key="3">
    <source>
        <dbReference type="PROSITE" id="PS50020"/>
    </source>
</evidence>
<evidence type="ECO:0000259" key="4">
    <source>
        <dbReference type="PROSITE" id="PS50238"/>
    </source>
</evidence>
<keyword evidence="6" id="KW-1185">Reference proteome</keyword>
<accession>A0A674NCL8</accession>
<feature type="domain" description="Rho-GAP" evidence="4">
    <location>
        <begin position="264"/>
        <end position="445"/>
    </location>
</feature>
<dbReference type="InterPro" id="IPR008936">
    <property type="entry name" value="Rho_GTPase_activation_prot"/>
</dbReference>
<reference evidence="5" key="3">
    <citation type="submission" date="2025-09" db="UniProtKB">
        <authorList>
            <consortium name="Ensembl"/>
        </authorList>
    </citation>
    <scope>IDENTIFICATION</scope>
</reference>
<organism evidence="5 6">
    <name type="scientific">Takifugu rubripes</name>
    <name type="common">Japanese pufferfish</name>
    <name type="synonym">Fugu rubripes</name>
    <dbReference type="NCBI Taxonomy" id="31033"/>
    <lineage>
        <taxon>Eukaryota</taxon>
        <taxon>Metazoa</taxon>
        <taxon>Chordata</taxon>
        <taxon>Craniata</taxon>
        <taxon>Vertebrata</taxon>
        <taxon>Euteleostomi</taxon>
        <taxon>Actinopterygii</taxon>
        <taxon>Neopterygii</taxon>
        <taxon>Teleostei</taxon>
        <taxon>Neoteleostei</taxon>
        <taxon>Acanthomorphata</taxon>
        <taxon>Eupercaria</taxon>
        <taxon>Tetraodontiformes</taxon>
        <taxon>Tetradontoidea</taxon>
        <taxon>Tetraodontidae</taxon>
        <taxon>Takifugu</taxon>
    </lineage>
</organism>
<dbReference type="AlphaFoldDB" id="A0A674NCL8"/>
<reference evidence="5" key="2">
    <citation type="submission" date="2025-08" db="UniProtKB">
        <authorList>
            <consortium name="Ensembl"/>
        </authorList>
    </citation>
    <scope>IDENTIFICATION</scope>
</reference>
<dbReference type="InterPro" id="IPR001202">
    <property type="entry name" value="WW_dom"/>
</dbReference>
<dbReference type="Ensembl" id="ENSTRUT00000061359.1">
    <property type="protein sequence ID" value="ENSTRUP00000071419.1"/>
    <property type="gene ID" value="ENSTRUG00000005700.3"/>
</dbReference>
<dbReference type="GO" id="GO:0007165">
    <property type="term" value="P:signal transduction"/>
    <property type="evidence" value="ECO:0007669"/>
    <property type="project" value="InterPro"/>
</dbReference>
<evidence type="ECO:0000259" key="2">
    <source>
        <dbReference type="PROSITE" id="PS50003"/>
    </source>
</evidence>
<dbReference type="GeneTree" id="ENSGT00950000182860"/>
<name>A0A674NCL8_TAKRU</name>
<dbReference type="PROSITE" id="PS50003">
    <property type="entry name" value="PH_DOMAIN"/>
    <property type="match status" value="1"/>
</dbReference>
<dbReference type="InterPro" id="IPR050729">
    <property type="entry name" value="Rho-GAP"/>
</dbReference>
<dbReference type="PROSITE" id="PS50020">
    <property type="entry name" value="WW_DOMAIN_2"/>
    <property type="match status" value="1"/>
</dbReference>
<sequence length="448" mass="51700">MLRHVGRPIIPRWIKSVDDRGHTYYYLRDGSRSLWNLPEVNRQRFHILFKRLIVCACVRVCVCVQLSSSTFVHESHINDLKHLHRYQVQNLEKAGILNKTKVSENGKKVRKNWTQTWTVLHGGVLTFHKDPKSTNKTNQIVPEVTVDLKGATICWATKDKSSKKNVLELKTKNAVEFLIQYDTESIIVDWHRVLTDTIRQLVRSLAAEDGDLYDKIGCTDAARDDRFGSGPDKVRTKLMKFLMKRPTLQSVKEKGYIRDNVFGCHLATLCAQEKTTVPRFVEKCIKAVEKRGLDIDGLYRVSGNLAVIQKLRYKADHEELDLEDGQWEDVHVITGALKLFFRELPEPLFPFGHFNKFVAAISKHISKPLVKSLPSANHDTMKLLFGHLRRVIQYGDDNRMTVQNVAIVFGPTLLRPEMESQNIAMHMVFQNQIVEFILNEYDRLFYSS</sequence>
<evidence type="ECO:0000313" key="5">
    <source>
        <dbReference type="Ensembl" id="ENSTRUP00000071419.1"/>
    </source>
</evidence>
<dbReference type="Proteomes" id="UP000005226">
    <property type="component" value="Chromosome 1"/>
</dbReference>
<dbReference type="GO" id="GO:0005096">
    <property type="term" value="F:GTPase activator activity"/>
    <property type="evidence" value="ECO:0007669"/>
    <property type="project" value="UniProtKB-KW"/>
</dbReference>
<dbReference type="PANTHER" id="PTHR23176:SF104">
    <property type="entry name" value="RHO GTPASE-ACTIVATING PROTEIN 27"/>
    <property type="match status" value="1"/>
</dbReference>
<feature type="domain" description="PH" evidence="2">
    <location>
        <begin position="90"/>
        <end position="199"/>
    </location>
</feature>
<proteinExistence type="predicted"/>
<dbReference type="CDD" id="cd13233">
    <property type="entry name" value="PH_ARHGAP9-like"/>
    <property type="match status" value="1"/>
</dbReference>
<dbReference type="Gene3D" id="1.10.555.10">
    <property type="entry name" value="Rho GTPase activation protein"/>
    <property type="match status" value="1"/>
</dbReference>
<feature type="domain" description="WW" evidence="3">
    <location>
        <begin position="7"/>
        <end position="40"/>
    </location>
</feature>
<evidence type="ECO:0000256" key="1">
    <source>
        <dbReference type="ARBA" id="ARBA00022468"/>
    </source>
</evidence>
<dbReference type="SUPFAM" id="SSF48350">
    <property type="entry name" value="GTPase activation domain, GAP"/>
    <property type="match status" value="1"/>
</dbReference>
<reference evidence="5 6" key="1">
    <citation type="journal article" date="2011" name="Genome Biol. Evol.">
        <title>Integration of the genetic map and genome assembly of fugu facilitates insights into distinct features of genome evolution in teleosts and mammals.</title>
        <authorList>
            <person name="Kai W."/>
            <person name="Kikuchi K."/>
            <person name="Tohari S."/>
            <person name="Chew A.K."/>
            <person name="Tay A."/>
            <person name="Fujiwara A."/>
            <person name="Hosoya S."/>
            <person name="Suetake H."/>
            <person name="Naruse K."/>
            <person name="Brenner S."/>
            <person name="Suzuki Y."/>
            <person name="Venkatesh B."/>
        </authorList>
    </citation>
    <scope>NUCLEOTIDE SEQUENCE [LARGE SCALE GENOMIC DNA]</scope>
</reference>
<dbReference type="SUPFAM" id="SSF50729">
    <property type="entry name" value="PH domain-like"/>
    <property type="match status" value="1"/>
</dbReference>
<dbReference type="InterPro" id="IPR011993">
    <property type="entry name" value="PH-like_dom_sf"/>
</dbReference>
<dbReference type="InterPro" id="IPR000198">
    <property type="entry name" value="RhoGAP_dom"/>
</dbReference>
<dbReference type="FunFam" id="1.10.555.10:FF:000003">
    <property type="entry name" value="Putative rho GTPase-activating protein 12"/>
    <property type="match status" value="1"/>
</dbReference>
<dbReference type="PROSITE" id="PS50238">
    <property type="entry name" value="RHOGAP"/>
    <property type="match status" value="1"/>
</dbReference>
<dbReference type="GO" id="GO:0005737">
    <property type="term" value="C:cytoplasm"/>
    <property type="evidence" value="ECO:0007669"/>
    <property type="project" value="TreeGrafter"/>
</dbReference>
<dbReference type="CDD" id="cd04403">
    <property type="entry name" value="RhoGAP_ARHGAP27_15_12_9"/>
    <property type="match status" value="1"/>
</dbReference>
<dbReference type="Gene3D" id="2.30.29.30">
    <property type="entry name" value="Pleckstrin-homology domain (PH domain)/Phosphotyrosine-binding domain (PTB)"/>
    <property type="match status" value="1"/>
</dbReference>
<dbReference type="InterPro" id="IPR001849">
    <property type="entry name" value="PH_domain"/>
</dbReference>
<dbReference type="PANTHER" id="PTHR23176">
    <property type="entry name" value="RHO/RAC/CDC GTPASE-ACTIVATING PROTEIN"/>
    <property type="match status" value="1"/>
</dbReference>
<dbReference type="Pfam" id="PF00169">
    <property type="entry name" value="PH"/>
    <property type="match status" value="1"/>
</dbReference>
<gene>
    <name evidence="5" type="primary">arhgap27</name>
</gene>
<protein>
    <submittedName>
        <fullName evidence="5">Rho GTPase activating protein 27</fullName>
    </submittedName>
</protein>
<keyword evidence="1" id="KW-0343">GTPase activation</keyword>
<dbReference type="SMART" id="SM00324">
    <property type="entry name" value="RhoGAP"/>
    <property type="match status" value="1"/>
</dbReference>
<evidence type="ECO:0000313" key="6">
    <source>
        <dbReference type="Proteomes" id="UP000005226"/>
    </source>
</evidence>